<proteinExistence type="predicted"/>
<organism evidence="4 5">
    <name type="scientific">Gasterosteus aculeatus aculeatus</name>
    <name type="common">three-spined stickleback</name>
    <dbReference type="NCBI Taxonomy" id="481459"/>
    <lineage>
        <taxon>Eukaryota</taxon>
        <taxon>Metazoa</taxon>
        <taxon>Chordata</taxon>
        <taxon>Craniata</taxon>
        <taxon>Vertebrata</taxon>
        <taxon>Euteleostomi</taxon>
        <taxon>Actinopterygii</taxon>
        <taxon>Neopterygii</taxon>
        <taxon>Teleostei</taxon>
        <taxon>Neoteleostei</taxon>
        <taxon>Acanthomorphata</taxon>
        <taxon>Eupercaria</taxon>
        <taxon>Perciformes</taxon>
        <taxon>Cottioidei</taxon>
        <taxon>Gasterosteales</taxon>
        <taxon>Gasterosteidae</taxon>
        <taxon>Gasterosteus</taxon>
    </lineage>
</organism>
<dbReference type="GeneID" id="120827614"/>
<reference evidence="4" key="3">
    <citation type="submission" date="2025-09" db="UniProtKB">
        <authorList>
            <consortium name="Ensembl"/>
        </authorList>
    </citation>
    <scope>IDENTIFICATION</scope>
</reference>
<dbReference type="Proteomes" id="UP000007635">
    <property type="component" value="Chromosome XI"/>
</dbReference>
<dbReference type="Ensembl" id="ENSGACT00000048170.1">
    <property type="protein sequence ID" value="ENSGACP00000069490.1"/>
    <property type="gene ID" value="ENSGACG00000038074.1"/>
</dbReference>
<dbReference type="InterPro" id="IPR000504">
    <property type="entry name" value="RRM_dom"/>
</dbReference>
<dbReference type="GeneTree" id="ENSGT00940000170019"/>
<keyword evidence="5" id="KW-1185">Reference proteome</keyword>
<reference evidence="4 5" key="1">
    <citation type="journal article" date="2021" name="G3 (Bethesda)">
        <title>Improved contiguity of the threespine stickleback genome using long-read sequencing.</title>
        <authorList>
            <person name="Nath S."/>
            <person name="Shaw D.E."/>
            <person name="White M.A."/>
        </authorList>
    </citation>
    <scope>NUCLEOTIDE SEQUENCE [LARGE SCALE GENOMIC DNA]</scope>
    <source>
        <strain evidence="4 5">Lake Benthic</strain>
    </source>
</reference>
<evidence type="ECO:0000256" key="1">
    <source>
        <dbReference type="PROSITE-ProRule" id="PRU00176"/>
    </source>
</evidence>
<accession>A0AAQ4S2P5</accession>
<evidence type="ECO:0000313" key="5">
    <source>
        <dbReference type="Proteomes" id="UP000007635"/>
    </source>
</evidence>
<dbReference type="InterPro" id="IPR035979">
    <property type="entry name" value="RBD_domain_sf"/>
</dbReference>
<dbReference type="RefSeq" id="XP_040046591.1">
    <property type="nucleotide sequence ID" value="XM_040190657.1"/>
</dbReference>
<evidence type="ECO:0000256" key="2">
    <source>
        <dbReference type="SAM" id="MobiDB-lite"/>
    </source>
</evidence>
<dbReference type="KEGG" id="gat:120827614"/>
<dbReference type="InterPro" id="IPR012677">
    <property type="entry name" value="Nucleotide-bd_a/b_plait_sf"/>
</dbReference>
<dbReference type="Pfam" id="PF00076">
    <property type="entry name" value="RRM_1"/>
    <property type="match status" value="1"/>
</dbReference>
<dbReference type="GO" id="GO:0003723">
    <property type="term" value="F:RNA binding"/>
    <property type="evidence" value="ECO:0007669"/>
    <property type="project" value="UniProtKB-UniRule"/>
</dbReference>
<dbReference type="AlphaFoldDB" id="A0AAQ4S2P5"/>
<evidence type="ECO:0000259" key="3">
    <source>
        <dbReference type="PROSITE" id="PS50102"/>
    </source>
</evidence>
<dbReference type="Gene3D" id="3.30.70.330">
    <property type="match status" value="1"/>
</dbReference>
<dbReference type="SUPFAM" id="SSF54928">
    <property type="entry name" value="RNA-binding domain, RBD"/>
    <property type="match status" value="1"/>
</dbReference>
<feature type="compositionally biased region" description="Acidic residues" evidence="2">
    <location>
        <begin position="140"/>
        <end position="151"/>
    </location>
</feature>
<feature type="region of interest" description="Disordered" evidence="2">
    <location>
        <begin position="104"/>
        <end position="151"/>
    </location>
</feature>
<feature type="domain" description="RRM" evidence="3">
    <location>
        <begin position="30"/>
        <end position="105"/>
    </location>
</feature>
<protein>
    <recommendedName>
        <fullName evidence="3">RRM domain-containing protein</fullName>
    </recommendedName>
</protein>
<sequence>MEVNSKKKSVFISLPKKHMAAFAKDYELHHGLIIKGLNHFINAGYVQAYFKEWGVVTRCKILKIQSEENEAMAYVRFSSEDEADQAEWAGPHDIGGEVEVKRVVSPKTEEDSDEENSQQALPGSRSKRSVGLGYLLEDPQWLDDEEEEEEE</sequence>
<keyword evidence="1" id="KW-0694">RNA-binding</keyword>
<dbReference type="PROSITE" id="PS50102">
    <property type="entry name" value="RRM"/>
    <property type="match status" value="1"/>
</dbReference>
<evidence type="ECO:0000313" key="4">
    <source>
        <dbReference type="Ensembl" id="ENSGACP00000069490.1"/>
    </source>
</evidence>
<reference evidence="4" key="2">
    <citation type="submission" date="2025-08" db="UniProtKB">
        <authorList>
            <consortium name="Ensembl"/>
        </authorList>
    </citation>
    <scope>IDENTIFICATION</scope>
</reference>
<name>A0AAQ4S2P5_GASAC</name>